<dbReference type="InterPro" id="IPR029052">
    <property type="entry name" value="Metallo-depent_PP-like"/>
</dbReference>
<dbReference type="SUPFAM" id="SSF56300">
    <property type="entry name" value="Metallo-dependent phosphatases"/>
    <property type="match status" value="1"/>
</dbReference>
<dbReference type="AlphaFoldDB" id="A0A8J6YWJ4"/>
<name>A0A8J6YWJ4_9RHOB</name>
<evidence type="ECO:0000313" key="1">
    <source>
        <dbReference type="EMBL" id="MBE3637101.1"/>
    </source>
</evidence>
<organism evidence="1 2">
    <name type="scientific">Mangrovicoccus algicola</name>
    <dbReference type="NCBI Taxonomy" id="2771008"/>
    <lineage>
        <taxon>Bacteria</taxon>
        <taxon>Pseudomonadati</taxon>
        <taxon>Pseudomonadota</taxon>
        <taxon>Alphaproteobacteria</taxon>
        <taxon>Rhodobacterales</taxon>
        <taxon>Paracoccaceae</taxon>
        <taxon>Mangrovicoccus</taxon>
    </lineage>
</organism>
<dbReference type="RefSeq" id="WP_193179288.1">
    <property type="nucleotide sequence ID" value="NZ_JACVXA010000005.1"/>
</dbReference>
<sequence>MKVAALGQLDGPVLVSGAPASNLQALMALLGEAARRRVDRAALICNGGLVGPCGDPGAVVSTLRTLGGPVLAAETERRLGAGPRRGGPLAGRDWYRLADDRLPDRDRMWLDALPGAAVFRHRGRQYGVIAPCAGTAPEADLPECDLGALAARLEPHLGRCDTIFSSGAGPAFRRVAAGVEWIGTGMLGLPPGDGSRRTRFVMIRAGQARLHRLDYDLGGAVARMRQLGLDPRWQAALCGGSLPGQELQPGPRAA</sequence>
<accession>A0A8J6YWJ4</accession>
<evidence type="ECO:0000313" key="2">
    <source>
        <dbReference type="Proteomes" id="UP000609121"/>
    </source>
</evidence>
<evidence type="ECO:0008006" key="3">
    <source>
        <dbReference type="Google" id="ProtNLM"/>
    </source>
</evidence>
<keyword evidence="2" id="KW-1185">Reference proteome</keyword>
<gene>
    <name evidence="1" type="ORF">ICN82_02630</name>
</gene>
<dbReference type="Proteomes" id="UP000609121">
    <property type="component" value="Unassembled WGS sequence"/>
</dbReference>
<dbReference type="EMBL" id="JACVXA010000005">
    <property type="protein sequence ID" value="MBE3637101.1"/>
    <property type="molecule type" value="Genomic_DNA"/>
</dbReference>
<proteinExistence type="predicted"/>
<protein>
    <recommendedName>
        <fullName evidence="3">Metallophosphoesterase</fullName>
    </recommendedName>
</protein>
<comment type="caution">
    <text evidence="1">The sequence shown here is derived from an EMBL/GenBank/DDBJ whole genome shotgun (WGS) entry which is preliminary data.</text>
</comment>
<dbReference type="Gene3D" id="3.60.21.10">
    <property type="match status" value="1"/>
</dbReference>
<reference evidence="1" key="1">
    <citation type="submission" date="2020-09" db="EMBL/GenBank/DDBJ databases">
        <title>A novel bacterium of genus Mangrovicoccus, isolated from South China Sea.</title>
        <authorList>
            <person name="Huang H."/>
            <person name="Mo K."/>
            <person name="Hu Y."/>
        </authorList>
    </citation>
    <scope>NUCLEOTIDE SEQUENCE</scope>
    <source>
        <strain evidence="1">HB182678</strain>
    </source>
</reference>